<sequence length="260" mass="28366">MKKIYLRIGIAIISILLLLAIVSIFWTPYSPTKMSGSLKNAAPSLEHICGCDNFGRDVFSRIMSGIGITFLIAFCTVFIGAFVGCVIGLLTGFYGGIIDEIIMRINDLLLSFPSVLLALVIISVLGKGKYKIIIALGILFIPSFARMIRAETIRIKKLGFIESARAMGIPTWKIIFKHVFPNVIPKLVTNITIGFNNAVIAEASMSYLGLGVQPPDQSLGRMISEAQSYLFVAPWIAVMPGIVIIIMIVGFSLIGESFEE</sequence>
<dbReference type="SUPFAM" id="SSF161098">
    <property type="entry name" value="MetI-like"/>
    <property type="match status" value="1"/>
</dbReference>
<evidence type="ECO:0000256" key="3">
    <source>
        <dbReference type="ARBA" id="ARBA00022475"/>
    </source>
</evidence>
<organism evidence="9 10">
    <name type="scientific">Eubacterium uniforme</name>
    <dbReference type="NCBI Taxonomy" id="39495"/>
    <lineage>
        <taxon>Bacteria</taxon>
        <taxon>Bacillati</taxon>
        <taxon>Bacillota</taxon>
        <taxon>Clostridia</taxon>
        <taxon>Eubacteriales</taxon>
        <taxon>Eubacteriaceae</taxon>
        <taxon>Eubacterium</taxon>
    </lineage>
</organism>
<feature type="transmembrane region" description="Helical" evidence="7">
    <location>
        <begin position="132"/>
        <end position="148"/>
    </location>
</feature>
<dbReference type="Pfam" id="PF00528">
    <property type="entry name" value="BPD_transp_1"/>
    <property type="match status" value="1"/>
</dbReference>
<dbReference type="GO" id="GO:0055085">
    <property type="term" value="P:transmembrane transport"/>
    <property type="evidence" value="ECO:0007669"/>
    <property type="project" value="InterPro"/>
</dbReference>
<protein>
    <submittedName>
        <fullName evidence="9">Peptide/nickel transport system permease protein</fullName>
    </submittedName>
</protein>
<dbReference type="PANTHER" id="PTHR43386">
    <property type="entry name" value="OLIGOPEPTIDE TRANSPORT SYSTEM PERMEASE PROTEIN APPC"/>
    <property type="match status" value="1"/>
</dbReference>
<dbReference type="Gene3D" id="1.10.3720.10">
    <property type="entry name" value="MetI-like"/>
    <property type="match status" value="1"/>
</dbReference>
<feature type="transmembrane region" description="Helical" evidence="7">
    <location>
        <begin position="229"/>
        <end position="254"/>
    </location>
</feature>
<reference evidence="9 10" key="1">
    <citation type="submission" date="2017-02" db="EMBL/GenBank/DDBJ databases">
        <authorList>
            <person name="Peterson S.W."/>
        </authorList>
    </citation>
    <scope>NUCLEOTIDE SEQUENCE [LARGE SCALE GENOMIC DNA]</scope>
    <source>
        <strain evidence="9 10">ATCC 35992</strain>
    </source>
</reference>
<dbReference type="OrthoDB" id="9797852at2"/>
<evidence type="ECO:0000256" key="5">
    <source>
        <dbReference type="ARBA" id="ARBA00022989"/>
    </source>
</evidence>
<evidence type="ECO:0000256" key="2">
    <source>
        <dbReference type="ARBA" id="ARBA00022448"/>
    </source>
</evidence>
<evidence type="ECO:0000259" key="8">
    <source>
        <dbReference type="PROSITE" id="PS50928"/>
    </source>
</evidence>
<keyword evidence="2 7" id="KW-0813">Transport</keyword>
<comment type="subcellular location">
    <subcellularLocation>
        <location evidence="1 7">Cell membrane</location>
        <topology evidence="1 7">Multi-pass membrane protein</topology>
    </subcellularLocation>
</comment>
<dbReference type="RefSeq" id="WP_078766809.1">
    <property type="nucleotide sequence ID" value="NZ_FUXZ01000012.1"/>
</dbReference>
<evidence type="ECO:0000256" key="4">
    <source>
        <dbReference type="ARBA" id="ARBA00022692"/>
    </source>
</evidence>
<evidence type="ECO:0000313" key="9">
    <source>
        <dbReference type="EMBL" id="SKA70046.1"/>
    </source>
</evidence>
<dbReference type="InterPro" id="IPR035906">
    <property type="entry name" value="MetI-like_sf"/>
</dbReference>
<comment type="similarity">
    <text evidence="7">Belongs to the binding-protein-dependent transport system permease family.</text>
</comment>
<keyword evidence="5 7" id="KW-1133">Transmembrane helix</keyword>
<dbReference type="PROSITE" id="PS50928">
    <property type="entry name" value="ABC_TM1"/>
    <property type="match status" value="1"/>
</dbReference>
<dbReference type="InterPro" id="IPR050366">
    <property type="entry name" value="BP-dependent_transpt_permease"/>
</dbReference>
<feature type="domain" description="ABC transmembrane type-1" evidence="8">
    <location>
        <begin position="66"/>
        <end position="255"/>
    </location>
</feature>
<feature type="transmembrane region" description="Helical" evidence="7">
    <location>
        <begin position="66"/>
        <end position="96"/>
    </location>
</feature>
<proteinExistence type="inferred from homology"/>
<accession>A0A1T4VYH3</accession>
<evidence type="ECO:0000256" key="1">
    <source>
        <dbReference type="ARBA" id="ARBA00004651"/>
    </source>
</evidence>
<name>A0A1T4VYH3_9FIRM</name>
<dbReference type="PANTHER" id="PTHR43386:SF1">
    <property type="entry name" value="D,D-DIPEPTIDE TRANSPORT SYSTEM PERMEASE PROTEIN DDPC-RELATED"/>
    <property type="match status" value="1"/>
</dbReference>
<dbReference type="AlphaFoldDB" id="A0A1T4VYH3"/>
<feature type="transmembrane region" description="Helical" evidence="7">
    <location>
        <begin position="5"/>
        <end position="26"/>
    </location>
</feature>
<keyword evidence="6 7" id="KW-0472">Membrane</keyword>
<evidence type="ECO:0000256" key="6">
    <source>
        <dbReference type="ARBA" id="ARBA00023136"/>
    </source>
</evidence>
<feature type="transmembrane region" description="Helical" evidence="7">
    <location>
        <begin position="108"/>
        <end position="126"/>
    </location>
</feature>
<evidence type="ECO:0000256" key="7">
    <source>
        <dbReference type="RuleBase" id="RU363032"/>
    </source>
</evidence>
<dbReference type="Proteomes" id="UP000190814">
    <property type="component" value="Unassembled WGS sequence"/>
</dbReference>
<keyword evidence="3" id="KW-1003">Cell membrane</keyword>
<dbReference type="STRING" id="39495.SAMN02745111_01970"/>
<dbReference type="GO" id="GO:0005886">
    <property type="term" value="C:plasma membrane"/>
    <property type="evidence" value="ECO:0007669"/>
    <property type="project" value="UniProtKB-SubCell"/>
</dbReference>
<dbReference type="InterPro" id="IPR000515">
    <property type="entry name" value="MetI-like"/>
</dbReference>
<evidence type="ECO:0000313" key="10">
    <source>
        <dbReference type="Proteomes" id="UP000190814"/>
    </source>
</evidence>
<dbReference type="CDD" id="cd06261">
    <property type="entry name" value="TM_PBP2"/>
    <property type="match status" value="1"/>
</dbReference>
<gene>
    <name evidence="9" type="ORF">SAMN02745111_01970</name>
</gene>
<keyword evidence="4 7" id="KW-0812">Transmembrane</keyword>
<dbReference type="EMBL" id="FUXZ01000012">
    <property type="protein sequence ID" value="SKA70046.1"/>
    <property type="molecule type" value="Genomic_DNA"/>
</dbReference>
<keyword evidence="10" id="KW-1185">Reference proteome</keyword>